<evidence type="ECO:0000313" key="1">
    <source>
        <dbReference type="EMBL" id="JAE33184.1"/>
    </source>
</evidence>
<organism evidence="1">
    <name type="scientific">Arundo donax</name>
    <name type="common">Giant reed</name>
    <name type="synonym">Donax arundinaceus</name>
    <dbReference type="NCBI Taxonomy" id="35708"/>
    <lineage>
        <taxon>Eukaryota</taxon>
        <taxon>Viridiplantae</taxon>
        <taxon>Streptophyta</taxon>
        <taxon>Embryophyta</taxon>
        <taxon>Tracheophyta</taxon>
        <taxon>Spermatophyta</taxon>
        <taxon>Magnoliopsida</taxon>
        <taxon>Liliopsida</taxon>
        <taxon>Poales</taxon>
        <taxon>Poaceae</taxon>
        <taxon>PACMAD clade</taxon>
        <taxon>Arundinoideae</taxon>
        <taxon>Arundineae</taxon>
        <taxon>Arundo</taxon>
    </lineage>
</organism>
<dbReference type="EMBL" id="GBRH01164712">
    <property type="protein sequence ID" value="JAE33184.1"/>
    <property type="molecule type" value="Transcribed_RNA"/>
</dbReference>
<reference evidence="1" key="1">
    <citation type="submission" date="2014-09" db="EMBL/GenBank/DDBJ databases">
        <authorList>
            <person name="Magalhaes I.L.F."/>
            <person name="Oliveira U."/>
            <person name="Santos F.R."/>
            <person name="Vidigal T.H.D.A."/>
            <person name="Brescovit A.D."/>
            <person name="Santos A.J."/>
        </authorList>
    </citation>
    <scope>NUCLEOTIDE SEQUENCE</scope>
    <source>
        <tissue evidence="1">Shoot tissue taken approximately 20 cm above the soil surface</tissue>
    </source>
</reference>
<name>A0A0A9HBK7_ARUDO</name>
<sequence>MNLDDTQASRVSSLCTSSCKDSVTFSISANFC</sequence>
<accession>A0A0A9HBK7</accession>
<dbReference type="AlphaFoldDB" id="A0A0A9HBK7"/>
<proteinExistence type="predicted"/>
<protein>
    <submittedName>
        <fullName evidence="1">Uncharacterized protein</fullName>
    </submittedName>
</protein>
<reference evidence="1" key="2">
    <citation type="journal article" date="2015" name="Data Brief">
        <title>Shoot transcriptome of the giant reed, Arundo donax.</title>
        <authorList>
            <person name="Barrero R.A."/>
            <person name="Guerrero F.D."/>
            <person name="Moolhuijzen P."/>
            <person name="Goolsby J.A."/>
            <person name="Tidwell J."/>
            <person name="Bellgard S.E."/>
            <person name="Bellgard M.I."/>
        </authorList>
    </citation>
    <scope>NUCLEOTIDE SEQUENCE</scope>
    <source>
        <tissue evidence="1">Shoot tissue taken approximately 20 cm above the soil surface</tissue>
    </source>
</reference>